<reference evidence="2" key="1">
    <citation type="journal article" date="2024" name="Proc. Natl. Acad. Sci. U.S.A.">
        <title>Extraordinary preservation of gene collinearity over three hundred million years revealed in homosporous lycophytes.</title>
        <authorList>
            <person name="Li C."/>
            <person name="Wickell D."/>
            <person name="Kuo L.Y."/>
            <person name="Chen X."/>
            <person name="Nie B."/>
            <person name="Liao X."/>
            <person name="Peng D."/>
            <person name="Ji J."/>
            <person name="Jenkins J."/>
            <person name="Williams M."/>
            <person name="Shu S."/>
            <person name="Plott C."/>
            <person name="Barry K."/>
            <person name="Rajasekar S."/>
            <person name="Grimwood J."/>
            <person name="Han X."/>
            <person name="Sun S."/>
            <person name="Hou Z."/>
            <person name="He W."/>
            <person name="Dai G."/>
            <person name="Sun C."/>
            <person name="Schmutz J."/>
            <person name="Leebens-Mack J.H."/>
            <person name="Li F.W."/>
            <person name="Wang L."/>
        </authorList>
    </citation>
    <scope>NUCLEOTIDE SEQUENCE [LARGE SCALE GENOMIC DNA]</scope>
    <source>
        <strain evidence="2">cv. PW_Plant_1</strain>
    </source>
</reference>
<name>A0ACC2BX34_DIPCM</name>
<keyword evidence="2" id="KW-1185">Reference proteome</keyword>
<accession>A0ACC2BX34</accession>
<sequence length="420" mass="45086">MLSLPSAFFCPSRLLIPSIMPLLHLHSPSSNPSSPLNLSSIPPTRLYSSSPALCAPPNISSISFQVASCSALKVIRRSAESFTSLTAFKMQSKSGTAHSSSFSTSSSSTQVISVSDSEGTVKEVIGKSPVVSVSWLHQHLRDPNLKVLDASWYMPAEKRHPLKEFKGLHIPGSLFFDLEAISDVTSDLPHMLPSEGAFSAAMSALGITNEDAVIIYDGNGIFSAARVWWMFRVFGHKNVSVLDGGLPQWCQFGFPLDTVTSQAELEKIEAAALAVKNFYQGQQVPTGNFKASLQKDLVWSSEQLATNNCLIRFDGVAPEPRKGVRAGHVPGSKCIPFSEVLNDQGLLLGSEDLLAKFMDAEITLDSPIVASCGTGVTASILALALYRLGRHDVPVYDGSWTEWGALPDTPVATNCASNSS</sequence>
<evidence type="ECO:0000313" key="1">
    <source>
        <dbReference type="EMBL" id="KAJ7534291.1"/>
    </source>
</evidence>
<proteinExistence type="predicted"/>
<organism evidence="1 2">
    <name type="scientific">Diphasiastrum complanatum</name>
    <name type="common">Issler's clubmoss</name>
    <name type="synonym">Lycopodium complanatum</name>
    <dbReference type="NCBI Taxonomy" id="34168"/>
    <lineage>
        <taxon>Eukaryota</taxon>
        <taxon>Viridiplantae</taxon>
        <taxon>Streptophyta</taxon>
        <taxon>Embryophyta</taxon>
        <taxon>Tracheophyta</taxon>
        <taxon>Lycopodiopsida</taxon>
        <taxon>Lycopodiales</taxon>
        <taxon>Lycopodiaceae</taxon>
        <taxon>Lycopodioideae</taxon>
        <taxon>Diphasiastrum</taxon>
    </lineage>
</organism>
<protein>
    <submittedName>
        <fullName evidence="1">Uncharacterized protein</fullName>
    </submittedName>
</protein>
<dbReference type="Proteomes" id="UP001162992">
    <property type="component" value="Chromosome 13"/>
</dbReference>
<comment type="caution">
    <text evidence="1">The sequence shown here is derived from an EMBL/GenBank/DDBJ whole genome shotgun (WGS) entry which is preliminary data.</text>
</comment>
<dbReference type="EMBL" id="CM055104">
    <property type="protein sequence ID" value="KAJ7534291.1"/>
    <property type="molecule type" value="Genomic_DNA"/>
</dbReference>
<gene>
    <name evidence="1" type="ORF">O6H91_13G088200</name>
</gene>
<evidence type="ECO:0000313" key="2">
    <source>
        <dbReference type="Proteomes" id="UP001162992"/>
    </source>
</evidence>